<evidence type="ECO:0000256" key="1">
    <source>
        <dbReference type="ARBA" id="ARBA00022679"/>
    </source>
</evidence>
<dbReference type="CDD" id="cd03801">
    <property type="entry name" value="GT4_PimA-like"/>
    <property type="match status" value="1"/>
</dbReference>
<dbReference type="GO" id="GO:0009103">
    <property type="term" value="P:lipopolysaccharide biosynthetic process"/>
    <property type="evidence" value="ECO:0007669"/>
    <property type="project" value="TreeGrafter"/>
</dbReference>
<dbReference type="PANTHER" id="PTHR46401">
    <property type="entry name" value="GLYCOSYLTRANSFERASE WBBK-RELATED"/>
    <property type="match status" value="1"/>
</dbReference>
<accession>A0A0F9ENA9</accession>
<feature type="non-terminal residue" evidence="3">
    <location>
        <position position="1"/>
    </location>
</feature>
<organism evidence="3">
    <name type="scientific">marine sediment metagenome</name>
    <dbReference type="NCBI Taxonomy" id="412755"/>
    <lineage>
        <taxon>unclassified sequences</taxon>
        <taxon>metagenomes</taxon>
        <taxon>ecological metagenomes</taxon>
    </lineage>
</organism>
<keyword evidence="1" id="KW-0808">Transferase</keyword>
<gene>
    <name evidence="3" type="ORF">LCGC14_2053380</name>
</gene>
<dbReference type="SUPFAM" id="SSF53756">
    <property type="entry name" value="UDP-Glycosyltransferase/glycogen phosphorylase"/>
    <property type="match status" value="1"/>
</dbReference>
<reference evidence="3" key="1">
    <citation type="journal article" date="2015" name="Nature">
        <title>Complex archaea that bridge the gap between prokaryotes and eukaryotes.</title>
        <authorList>
            <person name="Spang A."/>
            <person name="Saw J.H."/>
            <person name="Jorgensen S.L."/>
            <person name="Zaremba-Niedzwiedzka K."/>
            <person name="Martijn J."/>
            <person name="Lind A.E."/>
            <person name="van Eijk R."/>
            <person name="Schleper C."/>
            <person name="Guy L."/>
            <person name="Ettema T.J."/>
        </authorList>
    </citation>
    <scope>NUCLEOTIDE SEQUENCE</scope>
</reference>
<dbReference type="PANTHER" id="PTHR46401:SF2">
    <property type="entry name" value="GLYCOSYLTRANSFERASE WBBK-RELATED"/>
    <property type="match status" value="1"/>
</dbReference>
<dbReference type="Gene3D" id="3.40.50.2000">
    <property type="entry name" value="Glycogen Phosphorylase B"/>
    <property type="match status" value="2"/>
</dbReference>
<evidence type="ECO:0000259" key="2">
    <source>
        <dbReference type="Pfam" id="PF00534"/>
    </source>
</evidence>
<evidence type="ECO:0000313" key="3">
    <source>
        <dbReference type="EMBL" id="KKL75588.1"/>
    </source>
</evidence>
<proteinExistence type="predicted"/>
<comment type="caution">
    <text evidence="3">The sequence shown here is derived from an EMBL/GenBank/DDBJ whole genome shotgun (WGS) entry which is preliminary data.</text>
</comment>
<protein>
    <recommendedName>
        <fullName evidence="2">Glycosyl transferase family 1 domain-containing protein</fullName>
    </recommendedName>
</protein>
<dbReference type="AlphaFoldDB" id="A0A0F9ENA9"/>
<sequence length="251" mass="29180">FKKLDIKGVKSADYIICISNFIRKRVKITYNRESYLHYIGVEIKRIKNKQFDFNLRATLNLNPNSPILFSLGYSHHMKGAKELINIFHKILFEVPESVLLIGGLIQKENKNDIEKSMIRLKIPKHKIIFYGYIENNLLDYFYSESTLTLYPAIDEPFGLIPLESMKNSTPVIAFREGGPSETILEGRTGYLIKFNDLGDFAGKASMLIRNKKLYEEFSNNAIKHVEKNFSYDKCISDFELILEKLLFKKNF</sequence>
<dbReference type="InterPro" id="IPR001296">
    <property type="entry name" value="Glyco_trans_1"/>
</dbReference>
<dbReference type="EMBL" id="LAZR01024308">
    <property type="protein sequence ID" value="KKL75588.1"/>
    <property type="molecule type" value="Genomic_DNA"/>
</dbReference>
<feature type="domain" description="Glycosyl transferase family 1" evidence="2">
    <location>
        <begin position="55"/>
        <end position="223"/>
    </location>
</feature>
<name>A0A0F9ENA9_9ZZZZ</name>
<dbReference type="GO" id="GO:0016757">
    <property type="term" value="F:glycosyltransferase activity"/>
    <property type="evidence" value="ECO:0007669"/>
    <property type="project" value="InterPro"/>
</dbReference>
<dbReference type="Pfam" id="PF00534">
    <property type="entry name" value="Glycos_transf_1"/>
    <property type="match status" value="1"/>
</dbReference>